<name>A0ABM9UM86_SARVE</name>
<dbReference type="RefSeq" id="WP_055257250.1">
    <property type="nucleotide sequence ID" value="NZ_CABIXL010000001.1"/>
</dbReference>
<evidence type="ECO:0000256" key="1">
    <source>
        <dbReference type="SAM" id="Phobius"/>
    </source>
</evidence>
<keyword evidence="1" id="KW-0812">Transmembrane</keyword>
<feature type="transmembrane region" description="Helical" evidence="1">
    <location>
        <begin position="6"/>
        <end position="26"/>
    </location>
</feature>
<keyword evidence="1" id="KW-1133">Transmembrane helix</keyword>
<proteinExistence type="predicted"/>
<evidence type="ECO:0000313" key="2">
    <source>
        <dbReference type="EMBL" id="CUN50506.1"/>
    </source>
</evidence>
<organism evidence="2 3">
    <name type="scientific">Sarcina ventriculi</name>
    <name type="common">Clostridium ventriculi</name>
    <dbReference type="NCBI Taxonomy" id="1267"/>
    <lineage>
        <taxon>Bacteria</taxon>
        <taxon>Bacillati</taxon>
        <taxon>Bacillota</taxon>
        <taxon>Clostridia</taxon>
        <taxon>Eubacteriales</taxon>
        <taxon>Clostridiaceae</taxon>
        <taxon>Sarcina</taxon>
    </lineage>
</organism>
<reference evidence="2 3" key="1">
    <citation type="submission" date="2015-09" db="EMBL/GenBank/DDBJ databases">
        <authorList>
            <consortium name="Pathogen Informatics"/>
        </authorList>
    </citation>
    <scope>NUCLEOTIDE SEQUENCE [LARGE SCALE GENOMIC DNA]</scope>
    <source>
        <strain evidence="2 3">2789STDY5834858</strain>
    </source>
</reference>
<sequence>MNIIFLFIMVLIILFLPLPIVFEASYDKQFKVYLYKKFKIPLKNNSLKKTKIKKKSNNKIKIDFKSILNSLQANKFKPLLNLSINMQYSLSDAALTAVSYGVIYGILESIYLELITIFNVKKKNYNISPLFNEHTSILFSIKGIIYLSIANIIYIIFLYFFKKNI</sequence>
<dbReference type="Pfam" id="PF11167">
    <property type="entry name" value="DUF2953"/>
    <property type="match status" value="1"/>
</dbReference>
<feature type="transmembrane region" description="Helical" evidence="1">
    <location>
        <begin position="93"/>
        <end position="117"/>
    </location>
</feature>
<evidence type="ECO:0000313" key="3">
    <source>
        <dbReference type="Proteomes" id="UP000095488"/>
    </source>
</evidence>
<accession>A0ABM9UM86</accession>
<protein>
    <submittedName>
        <fullName evidence="2">Protein of uncharacterized function (DUF2953)</fullName>
    </submittedName>
</protein>
<comment type="caution">
    <text evidence="2">The sequence shown here is derived from an EMBL/GenBank/DDBJ whole genome shotgun (WGS) entry which is preliminary data.</text>
</comment>
<keyword evidence="3" id="KW-1185">Reference proteome</keyword>
<gene>
    <name evidence="2" type="ORF">ERS852473_00361</name>
</gene>
<dbReference type="EMBL" id="CYZR01000001">
    <property type="protein sequence ID" value="CUN50506.1"/>
    <property type="molecule type" value="Genomic_DNA"/>
</dbReference>
<feature type="transmembrane region" description="Helical" evidence="1">
    <location>
        <begin position="137"/>
        <end position="161"/>
    </location>
</feature>
<dbReference type="InterPro" id="IPR021338">
    <property type="entry name" value="DUF2953"/>
</dbReference>
<keyword evidence="1" id="KW-0472">Membrane</keyword>
<dbReference type="Proteomes" id="UP000095488">
    <property type="component" value="Unassembled WGS sequence"/>
</dbReference>